<reference evidence="3" key="1">
    <citation type="journal article" date="2024" name="Gigascience">
        <title>Chromosome-level genome of the poultry shaft louse Menopon gallinae provides insight into the host-switching and adaptive evolution of parasitic lice.</title>
        <authorList>
            <person name="Xu Y."/>
            <person name="Ma L."/>
            <person name="Liu S."/>
            <person name="Liang Y."/>
            <person name="Liu Q."/>
            <person name="He Z."/>
            <person name="Tian L."/>
            <person name="Duan Y."/>
            <person name="Cai W."/>
            <person name="Li H."/>
            <person name="Song F."/>
        </authorList>
    </citation>
    <scope>NUCLEOTIDE SEQUENCE</scope>
    <source>
        <strain evidence="3">Cailab_2023a</strain>
    </source>
</reference>
<keyword evidence="1" id="KW-1015">Disulfide bond</keyword>
<comment type="caution">
    <text evidence="3">The sequence shown here is derived from an EMBL/GenBank/DDBJ whole genome shotgun (WGS) entry which is preliminary data.</text>
</comment>
<evidence type="ECO:0000313" key="3">
    <source>
        <dbReference type="EMBL" id="KAL0273650.1"/>
    </source>
</evidence>
<dbReference type="PROSITE" id="PS50835">
    <property type="entry name" value="IG_LIKE"/>
    <property type="match status" value="1"/>
</dbReference>
<dbReference type="InterPro" id="IPR013783">
    <property type="entry name" value="Ig-like_fold"/>
</dbReference>
<proteinExistence type="predicted"/>
<dbReference type="InterPro" id="IPR007110">
    <property type="entry name" value="Ig-like_dom"/>
</dbReference>
<feature type="domain" description="Ig-like" evidence="2">
    <location>
        <begin position="29"/>
        <end position="135"/>
    </location>
</feature>
<evidence type="ECO:0000259" key="2">
    <source>
        <dbReference type="PROSITE" id="PS50835"/>
    </source>
</evidence>
<dbReference type="InterPro" id="IPR036179">
    <property type="entry name" value="Ig-like_dom_sf"/>
</dbReference>
<dbReference type="SUPFAM" id="SSF48726">
    <property type="entry name" value="Immunoglobulin"/>
    <property type="match status" value="1"/>
</dbReference>
<dbReference type="InterPro" id="IPR013162">
    <property type="entry name" value="CD80_C2-set"/>
</dbReference>
<protein>
    <recommendedName>
        <fullName evidence="2">Ig-like domain-containing protein</fullName>
    </recommendedName>
</protein>
<dbReference type="AlphaFoldDB" id="A0AAW2HUE8"/>
<dbReference type="EMBL" id="JARGDH010000003">
    <property type="protein sequence ID" value="KAL0273650.1"/>
    <property type="molecule type" value="Genomic_DNA"/>
</dbReference>
<dbReference type="Pfam" id="PF08205">
    <property type="entry name" value="C2-set_2"/>
    <property type="match status" value="1"/>
</dbReference>
<evidence type="ECO:0000256" key="1">
    <source>
        <dbReference type="ARBA" id="ARBA00023157"/>
    </source>
</evidence>
<accession>A0AAW2HUE8</accession>
<gene>
    <name evidence="3" type="ORF">PYX00_006275</name>
</gene>
<dbReference type="Gene3D" id="2.60.40.10">
    <property type="entry name" value="Immunoglobulins"/>
    <property type="match status" value="1"/>
</dbReference>
<organism evidence="3">
    <name type="scientific">Menopon gallinae</name>
    <name type="common">poultry shaft louse</name>
    <dbReference type="NCBI Taxonomy" id="328185"/>
    <lineage>
        <taxon>Eukaryota</taxon>
        <taxon>Metazoa</taxon>
        <taxon>Ecdysozoa</taxon>
        <taxon>Arthropoda</taxon>
        <taxon>Hexapoda</taxon>
        <taxon>Insecta</taxon>
        <taxon>Pterygota</taxon>
        <taxon>Neoptera</taxon>
        <taxon>Paraneoptera</taxon>
        <taxon>Psocodea</taxon>
        <taxon>Troctomorpha</taxon>
        <taxon>Phthiraptera</taxon>
        <taxon>Amblycera</taxon>
        <taxon>Menoponidae</taxon>
        <taxon>Menopon</taxon>
    </lineage>
</organism>
<sequence length="162" mass="17877">MPLLLIFSISVSDRPRNPYLVIDGRRLDPGNLFIPVKENTELSVTCVVEGGNPPPTIKWSLLFSPNSDASLFGEDSNVRVSLNVTDSAVPDVSSNRVYSHAHTRSEARLENVLRGHHNATVMCLAHHVTLPSALNASLLLDVQCKSYFYLYILITPPPPPDF</sequence>
<name>A0AAW2HUE8_9NEOP</name>